<dbReference type="Proteomes" id="UP000039865">
    <property type="component" value="Unassembled WGS sequence"/>
</dbReference>
<proteinExistence type="predicted"/>
<reference evidence="3 4" key="1">
    <citation type="submission" date="2014-06" db="EMBL/GenBank/DDBJ databases">
        <authorList>
            <person name="Swart Estienne"/>
        </authorList>
    </citation>
    <scope>NUCLEOTIDE SEQUENCE [LARGE SCALE GENOMIC DNA]</scope>
    <source>
        <strain evidence="3 4">130c</strain>
    </source>
</reference>
<keyword evidence="4" id="KW-1185">Reference proteome</keyword>
<dbReference type="EMBL" id="CCKQ01018868">
    <property type="protein sequence ID" value="CDW90871.1"/>
    <property type="molecule type" value="Genomic_DNA"/>
</dbReference>
<protein>
    <submittedName>
        <fullName evidence="3">Uncharacterized protein</fullName>
    </submittedName>
</protein>
<accession>A0A078B9L5</accession>
<feature type="compositionally biased region" description="Polar residues" evidence="2">
    <location>
        <begin position="271"/>
        <end position="283"/>
    </location>
</feature>
<sequence>MEDQYSSSVDSREDFFKNTKMNKISNSKSAKFKQNLSIIDSIYQKQKHEMNDNFQIMEHHFRSRPQNYQTSFKKNLHAFAQEEIQCQKNQLSAMFKKQRKLLEEHASEEENLKKILSEYQIKIGKNQKLAYDYRIQKNCLAKNYFYNYKKKRIEILQDQDFNQFKSEAFHTKFVRLQKEQQEKLEMIEAKKRAIMFGNNDDADRIELNSSQLKSQNEMSGKEKLAFWMEKMKIIKKESPVKEKVLSKRASLKNLKSQNGTATIQNRRRKINLNQTTDLRNQSPQQIDKSLDAIKNILGQNAEKARLIKFNSTHAMNQITRTKKDESINKDSTLNTLYKSAAFKKDNLLNLLSHHNMKATQIFSRHHRSRSDKLSLINNLTANQKQLKNETINQKFKEKTPSLKDYEIQSLLRQYPVSKNKQDHVRVNKFLNSNRQKRNSIDGNLSSLPKELKQTESRKKLFSLMHVCKHEEDNFQKEMLETEYKQLKEQIKEQEFDCTLHQLREIEFAEPSVMPILYQYKLAETNDNIKLAEEIAKDYSEGKADPRMAWIREKNTKSLLKKGILLR</sequence>
<organism evidence="3 4">
    <name type="scientific">Stylonychia lemnae</name>
    <name type="common">Ciliate</name>
    <dbReference type="NCBI Taxonomy" id="5949"/>
    <lineage>
        <taxon>Eukaryota</taxon>
        <taxon>Sar</taxon>
        <taxon>Alveolata</taxon>
        <taxon>Ciliophora</taxon>
        <taxon>Intramacronucleata</taxon>
        <taxon>Spirotrichea</taxon>
        <taxon>Stichotrichia</taxon>
        <taxon>Sporadotrichida</taxon>
        <taxon>Oxytrichidae</taxon>
        <taxon>Stylonychinae</taxon>
        <taxon>Stylonychia</taxon>
    </lineage>
</organism>
<evidence type="ECO:0000313" key="4">
    <source>
        <dbReference type="Proteomes" id="UP000039865"/>
    </source>
</evidence>
<evidence type="ECO:0000313" key="3">
    <source>
        <dbReference type="EMBL" id="CDW90871.1"/>
    </source>
</evidence>
<feature type="coiled-coil region" evidence="1">
    <location>
        <begin position="469"/>
        <end position="496"/>
    </location>
</feature>
<evidence type="ECO:0000256" key="1">
    <source>
        <dbReference type="SAM" id="Coils"/>
    </source>
</evidence>
<gene>
    <name evidence="3" type="primary">Contig16658.g17741</name>
    <name evidence="3" type="ORF">STYLEM_20018</name>
</gene>
<name>A0A078B9L5_STYLE</name>
<dbReference type="OrthoDB" id="327318at2759"/>
<evidence type="ECO:0000256" key="2">
    <source>
        <dbReference type="SAM" id="MobiDB-lite"/>
    </source>
</evidence>
<dbReference type="AlphaFoldDB" id="A0A078B9L5"/>
<keyword evidence="1" id="KW-0175">Coiled coil</keyword>
<dbReference type="InParanoid" id="A0A078B9L5"/>
<feature type="region of interest" description="Disordered" evidence="2">
    <location>
        <begin position="256"/>
        <end position="283"/>
    </location>
</feature>